<feature type="domain" description="DUF1468" evidence="2">
    <location>
        <begin position="2"/>
        <end position="145"/>
    </location>
</feature>
<gene>
    <name evidence="3" type="ORF">H0A61_01132</name>
</gene>
<evidence type="ECO:0000256" key="1">
    <source>
        <dbReference type="SAM" id="Phobius"/>
    </source>
</evidence>
<dbReference type="EMBL" id="CP059066">
    <property type="protein sequence ID" value="QSQ08787.1"/>
    <property type="molecule type" value="Genomic_DNA"/>
</dbReference>
<evidence type="ECO:0000313" key="3">
    <source>
        <dbReference type="EMBL" id="QSQ08787.1"/>
    </source>
</evidence>
<dbReference type="RefSeq" id="WP_206708990.1">
    <property type="nucleotide sequence ID" value="NZ_CP059066.1"/>
</dbReference>
<keyword evidence="1" id="KW-0472">Membrane</keyword>
<dbReference type="KEGG" id="kme:H0A61_01132"/>
<dbReference type="AlphaFoldDB" id="A0A8A0RMV9"/>
<feature type="transmembrane region" description="Helical" evidence="1">
    <location>
        <begin position="122"/>
        <end position="144"/>
    </location>
</feature>
<proteinExistence type="predicted"/>
<sequence length="145" mass="15691">MIVGIAGILVGVVYSIQALQLPKATIGNPWAPIYFPAALGILMTAIGIVIVAVELSKGRAADKGKGKDRGDRGYVKLILGTIIICIFYALIFDRIGFIVSTLLFLGGILFLINGLRAWKMNTAITAAFTFGIWYIFEKILMISLP</sequence>
<reference evidence="3" key="1">
    <citation type="submission" date="2020-07" db="EMBL/GenBank/DDBJ databases">
        <title>Koleobacter methoxysyntrophicus gen. nov., sp. nov., a novel anaerobic bacterium isolated from deep subsurface oil field and proposal of Koleobacterales ord. nov. in the phylum Firmicutes.</title>
        <authorList>
            <person name="Sakamoto S."/>
            <person name="Tamaki H."/>
        </authorList>
    </citation>
    <scope>NUCLEOTIDE SEQUENCE</scope>
    <source>
        <strain evidence="3">NRmbB1</strain>
    </source>
</reference>
<feature type="transmembrane region" description="Helical" evidence="1">
    <location>
        <begin position="97"/>
        <end position="115"/>
    </location>
</feature>
<dbReference type="InterPro" id="IPR009936">
    <property type="entry name" value="DUF1468"/>
</dbReference>
<name>A0A8A0RMV9_9FIRM</name>
<keyword evidence="1" id="KW-1133">Transmembrane helix</keyword>
<evidence type="ECO:0000259" key="2">
    <source>
        <dbReference type="Pfam" id="PF07331"/>
    </source>
</evidence>
<feature type="transmembrane region" description="Helical" evidence="1">
    <location>
        <begin position="34"/>
        <end position="53"/>
    </location>
</feature>
<keyword evidence="4" id="KW-1185">Reference proteome</keyword>
<dbReference type="Pfam" id="PF07331">
    <property type="entry name" value="TctB"/>
    <property type="match status" value="1"/>
</dbReference>
<keyword evidence="1" id="KW-0812">Transmembrane</keyword>
<dbReference type="Proteomes" id="UP000662904">
    <property type="component" value="Chromosome"/>
</dbReference>
<evidence type="ECO:0000313" key="4">
    <source>
        <dbReference type="Proteomes" id="UP000662904"/>
    </source>
</evidence>
<accession>A0A8A0RMV9</accession>
<protein>
    <recommendedName>
        <fullName evidence="2">DUF1468 domain-containing protein</fullName>
    </recommendedName>
</protein>
<feature type="transmembrane region" description="Helical" evidence="1">
    <location>
        <begin position="74"/>
        <end position="91"/>
    </location>
</feature>
<organism evidence="3 4">
    <name type="scientific">Koleobacter methoxysyntrophicus</name>
    <dbReference type="NCBI Taxonomy" id="2751313"/>
    <lineage>
        <taxon>Bacteria</taxon>
        <taxon>Bacillati</taxon>
        <taxon>Bacillota</taxon>
        <taxon>Clostridia</taxon>
        <taxon>Koleobacterales</taxon>
        <taxon>Koleobacteraceae</taxon>
        <taxon>Koleobacter</taxon>
    </lineage>
</organism>